<evidence type="ECO:0000256" key="3">
    <source>
        <dbReference type="ARBA" id="ARBA00022692"/>
    </source>
</evidence>
<keyword evidence="4 9" id="KW-0732">Signal</keyword>
<dbReference type="VEuPathDB" id="TriTrypDB:LtaPh_1414500"/>
<dbReference type="OrthoDB" id="275537at2759"/>
<dbReference type="PROSITE" id="PS50866">
    <property type="entry name" value="GOLD"/>
    <property type="match status" value="1"/>
</dbReference>
<dbReference type="EMBL" id="BLBS01000018">
    <property type="protein sequence ID" value="GET87172.1"/>
    <property type="molecule type" value="Genomic_DNA"/>
</dbReference>
<comment type="subcellular location">
    <subcellularLocation>
        <location evidence="1 7">Membrane</location>
        <topology evidence="1 7">Single-pass type I membrane protein</topology>
    </subcellularLocation>
</comment>
<feature type="domain" description="GOLD" evidence="10">
    <location>
        <begin position="12"/>
        <end position="127"/>
    </location>
</feature>
<accession>A0A640KCM9</accession>
<keyword evidence="6 8" id="KW-0472">Membrane</keyword>
<evidence type="ECO:0000259" key="10">
    <source>
        <dbReference type="PROSITE" id="PS50866"/>
    </source>
</evidence>
<evidence type="ECO:0000256" key="8">
    <source>
        <dbReference type="SAM" id="Phobius"/>
    </source>
</evidence>
<name>A0A640KCM9_LEITA</name>
<reference evidence="11" key="1">
    <citation type="submission" date="2019-11" db="EMBL/GenBank/DDBJ databases">
        <title>Leishmania tarentolae CDS.</title>
        <authorList>
            <person name="Goto Y."/>
            <person name="Yamagishi J."/>
        </authorList>
    </citation>
    <scope>NUCLEOTIDE SEQUENCE [LARGE SCALE GENOMIC DNA]</scope>
    <source>
        <strain evidence="11">Parrot Tar II</strain>
    </source>
</reference>
<evidence type="ECO:0000313" key="11">
    <source>
        <dbReference type="EMBL" id="GET87172.1"/>
    </source>
</evidence>
<organism evidence="11 12">
    <name type="scientific">Leishmania tarentolae</name>
    <name type="common">Sauroleishmania tarentolae</name>
    <dbReference type="NCBI Taxonomy" id="5689"/>
    <lineage>
        <taxon>Eukaryota</taxon>
        <taxon>Discoba</taxon>
        <taxon>Euglenozoa</taxon>
        <taxon>Kinetoplastea</taxon>
        <taxon>Metakinetoplastina</taxon>
        <taxon>Trypanosomatida</taxon>
        <taxon>Trypanosomatidae</taxon>
        <taxon>Leishmaniinae</taxon>
        <taxon>Leishmania</taxon>
        <taxon>lizard Leishmania</taxon>
    </lineage>
</organism>
<comment type="caution">
    <text evidence="11">The sequence shown here is derived from an EMBL/GenBank/DDBJ whole genome shotgun (WGS) entry which is preliminary data.</text>
</comment>
<evidence type="ECO:0000256" key="1">
    <source>
        <dbReference type="ARBA" id="ARBA00004479"/>
    </source>
</evidence>
<dbReference type="PANTHER" id="PTHR22811">
    <property type="entry name" value="TRANSMEMBRANE EMP24 DOMAIN-CONTAINING PROTEIN"/>
    <property type="match status" value="1"/>
</dbReference>
<gene>
    <name evidence="11" type="ORF">LtaPh_1414500</name>
</gene>
<dbReference type="InterPro" id="IPR009038">
    <property type="entry name" value="GOLD_dom"/>
</dbReference>
<dbReference type="GO" id="GO:0016020">
    <property type="term" value="C:membrane"/>
    <property type="evidence" value="ECO:0007669"/>
    <property type="project" value="UniProtKB-SubCell"/>
</dbReference>
<protein>
    <recommendedName>
        <fullName evidence="10">GOLD domain-containing protein</fullName>
    </recommendedName>
</protein>
<dbReference type="Proteomes" id="UP000419144">
    <property type="component" value="Unassembled WGS sequence"/>
</dbReference>
<keyword evidence="12" id="KW-1185">Reference proteome</keyword>
<keyword evidence="3 7" id="KW-0812">Transmembrane</keyword>
<evidence type="ECO:0000256" key="6">
    <source>
        <dbReference type="ARBA" id="ARBA00023136"/>
    </source>
</evidence>
<keyword evidence="5 8" id="KW-1133">Transmembrane helix</keyword>
<sequence>MRFFVLCAFLAAFCTVGLILPATALRVKPTITSLTFDVGKEEVCLYSLGKDFYEGVTMHYHVMEGENDFDVFIRDVDGHVIYASYAGEHGAEDRVYFTTHAKKEHAYCIDNRDYSGELKVIKMEVGLTSLKRWKNRIDPLRKLMTRTDGFVLGMHDDQILLRMKEQNMREWVEKIFTMLTVRLVSEAVVVAAIALLNVSSITYLFRRASAQRPLTASTERR</sequence>
<dbReference type="AlphaFoldDB" id="A0A640KCM9"/>
<dbReference type="SMART" id="SM01190">
    <property type="entry name" value="EMP24_GP25L"/>
    <property type="match status" value="1"/>
</dbReference>
<evidence type="ECO:0000256" key="9">
    <source>
        <dbReference type="SAM" id="SignalP"/>
    </source>
</evidence>
<feature type="transmembrane region" description="Helical" evidence="8">
    <location>
        <begin position="183"/>
        <end position="205"/>
    </location>
</feature>
<dbReference type="InterPro" id="IPR015720">
    <property type="entry name" value="Emp24-like"/>
</dbReference>
<evidence type="ECO:0000256" key="5">
    <source>
        <dbReference type="ARBA" id="ARBA00022989"/>
    </source>
</evidence>
<feature type="signal peptide" evidence="9">
    <location>
        <begin position="1"/>
        <end position="24"/>
    </location>
</feature>
<evidence type="ECO:0000256" key="7">
    <source>
        <dbReference type="RuleBase" id="RU003827"/>
    </source>
</evidence>
<evidence type="ECO:0000313" key="12">
    <source>
        <dbReference type="Proteomes" id="UP000419144"/>
    </source>
</evidence>
<evidence type="ECO:0000256" key="2">
    <source>
        <dbReference type="ARBA" id="ARBA00007104"/>
    </source>
</evidence>
<evidence type="ECO:0000256" key="4">
    <source>
        <dbReference type="ARBA" id="ARBA00022729"/>
    </source>
</evidence>
<feature type="chain" id="PRO_5025056167" description="GOLD domain-containing protein" evidence="9">
    <location>
        <begin position="25"/>
        <end position="221"/>
    </location>
</feature>
<proteinExistence type="inferred from homology"/>
<dbReference type="Pfam" id="PF01105">
    <property type="entry name" value="EMP24_GP25L"/>
    <property type="match status" value="1"/>
</dbReference>
<comment type="similarity">
    <text evidence="2 7">Belongs to the EMP24/GP25L family.</text>
</comment>